<dbReference type="PROSITE" id="PS01086">
    <property type="entry name" value="RIBUL_P_3_EPIMER_2"/>
    <property type="match status" value="1"/>
</dbReference>
<evidence type="ECO:0000256" key="4">
    <source>
        <dbReference type="ARBA" id="ARBA00001947"/>
    </source>
</evidence>
<dbReference type="Proteomes" id="UP000063234">
    <property type="component" value="Chromosome"/>
</dbReference>
<dbReference type="GO" id="GO:0046872">
    <property type="term" value="F:metal ion binding"/>
    <property type="evidence" value="ECO:0007669"/>
    <property type="project" value="UniProtKB-UniRule"/>
</dbReference>
<dbReference type="PIRSF" id="PIRSF001461">
    <property type="entry name" value="RPE"/>
    <property type="match status" value="1"/>
</dbReference>
<dbReference type="PANTHER" id="PTHR11749">
    <property type="entry name" value="RIBULOSE-5-PHOSPHATE-3-EPIMERASE"/>
    <property type="match status" value="1"/>
</dbReference>
<dbReference type="GO" id="GO:0005737">
    <property type="term" value="C:cytoplasm"/>
    <property type="evidence" value="ECO:0007669"/>
    <property type="project" value="UniProtKB-ARBA"/>
</dbReference>
<dbReference type="KEGG" id="ttk:TST_1774"/>
<keyword evidence="8 10" id="KW-0479">Metal-binding</keyword>
<comment type="cofactor">
    <cofactor evidence="4">
        <name>Zn(2+)</name>
        <dbReference type="ChEBI" id="CHEBI:29105"/>
    </cofactor>
</comment>
<reference evidence="16" key="1">
    <citation type="journal article" date="2018" name="Science">
        <title>A primordial and reversible TCA cycle in a facultatively chemolithoautotrophic thermophile.</title>
        <authorList>
            <person name="Nunoura T."/>
            <person name="Chikaraishi Y."/>
            <person name="Izaki R."/>
            <person name="Suwa T."/>
            <person name="Sato T."/>
            <person name="Harada T."/>
            <person name="Mori K."/>
            <person name="Kato Y."/>
            <person name="Miyazaki M."/>
            <person name="Shimamura S."/>
            <person name="Yanagawa K."/>
            <person name="Shuto A."/>
            <person name="Ohkouchi N."/>
            <person name="Fujita N."/>
            <person name="Takaki Y."/>
            <person name="Atomi H."/>
            <person name="Takai K."/>
        </authorList>
    </citation>
    <scope>NUCLEOTIDE SEQUENCE [LARGE SCALE GENOMIC DNA]</scope>
    <source>
        <strain evidence="16">DSM 17441 / JCM 13301 / NBRC 103674 / ABI70S6</strain>
    </source>
</reference>
<dbReference type="PROSITE" id="PS01085">
    <property type="entry name" value="RIBUL_P_3_EPIMER_1"/>
    <property type="match status" value="1"/>
</dbReference>
<comment type="similarity">
    <text evidence="6 10 11">Belongs to the ribulose-phosphate 3-epimerase family.</text>
</comment>
<feature type="binding site" evidence="10 13">
    <location>
        <position position="65"/>
    </location>
    <ligand>
        <name>a divalent metal cation</name>
        <dbReference type="ChEBI" id="CHEBI:60240"/>
    </ligand>
</feature>
<evidence type="ECO:0000256" key="7">
    <source>
        <dbReference type="ARBA" id="ARBA00013188"/>
    </source>
</evidence>
<dbReference type="EC" id="5.1.3.1" evidence="7 10"/>
<dbReference type="GO" id="GO:0019323">
    <property type="term" value="P:pentose catabolic process"/>
    <property type="evidence" value="ECO:0007669"/>
    <property type="project" value="UniProtKB-UniRule"/>
</dbReference>
<feature type="binding site" evidence="10">
    <location>
        <begin position="174"/>
        <end position="176"/>
    </location>
    <ligand>
        <name>substrate</name>
    </ligand>
</feature>
<evidence type="ECO:0000313" key="15">
    <source>
        <dbReference type="EMBL" id="BAT72558.1"/>
    </source>
</evidence>
<dbReference type="STRING" id="1298851.TST_1774"/>
<evidence type="ECO:0000256" key="2">
    <source>
        <dbReference type="ARBA" id="ARBA00001936"/>
    </source>
</evidence>
<dbReference type="SUPFAM" id="SSF51366">
    <property type="entry name" value="Ribulose-phoshate binding barrel"/>
    <property type="match status" value="1"/>
</dbReference>
<keyword evidence="9 10" id="KW-0413">Isomerase</keyword>
<evidence type="ECO:0000256" key="5">
    <source>
        <dbReference type="ARBA" id="ARBA00001954"/>
    </source>
</evidence>
<evidence type="ECO:0000256" key="3">
    <source>
        <dbReference type="ARBA" id="ARBA00001941"/>
    </source>
</evidence>
<dbReference type="NCBIfam" id="TIGR01163">
    <property type="entry name" value="rpe"/>
    <property type="match status" value="1"/>
</dbReference>
<sequence>MIKISPSILSADFWRLGEQIRKVEEGGADYLHIDVMDGHFVPNISIGIPVVKSIKGKTRLPLDVHIMVDNPEVYAPKFVEAGANILTFHVEATPHPNRVIQSIKALGAKAGIVLNPTTPLSTLEYILQDVDIVLLMSVNPGFGGQKFLPFVLKKIEKLREMIDSAKLKVEIEVDGGIGPTNIKDVAKAGANVIVAGSSVFSADDPAERVRLLKRLGEEALKDKCSL</sequence>
<evidence type="ECO:0000256" key="9">
    <source>
        <dbReference type="ARBA" id="ARBA00023235"/>
    </source>
</evidence>
<comment type="function">
    <text evidence="10">Catalyzes the reversible epimerization of D-ribulose 5-phosphate to D-xylulose 5-phosphate.</text>
</comment>
<evidence type="ECO:0000256" key="10">
    <source>
        <dbReference type="HAMAP-Rule" id="MF_02227"/>
    </source>
</evidence>
<evidence type="ECO:0000256" key="13">
    <source>
        <dbReference type="PIRSR" id="PIRSR001461-2"/>
    </source>
</evidence>
<keyword evidence="16" id="KW-1185">Reference proteome</keyword>
<evidence type="ECO:0000313" key="16">
    <source>
        <dbReference type="Proteomes" id="UP000063234"/>
    </source>
</evidence>
<dbReference type="InterPro" id="IPR013785">
    <property type="entry name" value="Aldolase_TIM"/>
</dbReference>
<feature type="active site" description="Proton donor" evidence="10 12">
    <location>
        <position position="174"/>
    </location>
</feature>
<keyword evidence="13" id="KW-0862">Zinc</keyword>
<comment type="cofactor">
    <cofactor evidence="3">
        <name>Co(2+)</name>
        <dbReference type="ChEBI" id="CHEBI:48828"/>
    </cofactor>
</comment>
<feature type="binding site" evidence="10 13">
    <location>
        <position position="174"/>
    </location>
    <ligand>
        <name>a divalent metal cation</name>
        <dbReference type="ChEBI" id="CHEBI:60240"/>
    </ligand>
</feature>
<comment type="cofactor">
    <cofactor evidence="2">
        <name>Mn(2+)</name>
        <dbReference type="ChEBI" id="CHEBI:29035"/>
    </cofactor>
</comment>
<keyword evidence="13" id="KW-0170">Cobalt</keyword>
<dbReference type="HAMAP" id="MF_02227">
    <property type="entry name" value="RPE"/>
    <property type="match status" value="1"/>
</dbReference>
<feature type="binding site" evidence="10 14">
    <location>
        <position position="7"/>
    </location>
    <ligand>
        <name>substrate</name>
    </ligand>
</feature>
<dbReference type="FunFam" id="3.20.20.70:FF:000004">
    <property type="entry name" value="Ribulose-phosphate 3-epimerase"/>
    <property type="match status" value="1"/>
</dbReference>
<feature type="binding site" evidence="10 13">
    <location>
        <position position="32"/>
    </location>
    <ligand>
        <name>a divalent metal cation</name>
        <dbReference type="ChEBI" id="CHEBI:60240"/>
    </ligand>
</feature>
<comment type="pathway">
    <text evidence="10">Carbohydrate degradation.</text>
</comment>
<evidence type="ECO:0000256" key="11">
    <source>
        <dbReference type="PIRNR" id="PIRNR001461"/>
    </source>
</evidence>
<dbReference type="InterPro" id="IPR000056">
    <property type="entry name" value="Ribul_P_3_epim-like"/>
</dbReference>
<dbReference type="Pfam" id="PF00834">
    <property type="entry name" value="Ribul_P_3_epim"/>
    <property type="match status" value="1"/>
</dbReference>
<dbReference type="GO" id="GO:0006098">
    <property type="term" value="P:pentose-phosphate shunt"/>
    <property type="evidence" value="ECO:0007669"/>
    <property type="project" value="UniProtKB-UniRule"/>
</dbReference>
<evidence type="ECO:0000256" key="8">
    <source>
        <dbReference type="ARBA" id="ARBA00022723"/>
    </source>
</evidence>
<comment type="cofactor">
    <cofactor evidence="5">
        <name>Fe(2+)</name>
        <dbReference type="ChEBI" id="CHEBI:29033"/>
    </cofactor>
</comment>
<evidence type="ECO:0000256" key="14">
    <source>
        <dbReference type="PIRSR" id="PIRSR001461-3"/>
    </source>
</evidence>
<feature type="binding site" evidence="10 14">
    <location>
        <position position="65"/>
    </location>
    <ligand>
        <name>substrate</name>
    </ligand>
</feature>
<name>A0A0S3QW77_THET7</name>
<protein>
    <recommendedName>
        <fullName evidence="7 10">Ribulose-phosphate 3-epimerase</fullName>
        <ecNumber evidence="7 10">5.1.3.1</ecNumber>
    </recommendedName>
</protein>
<dbReference type="InterPro" id="IPR026019">
    <property type="entry name" value="Ribul_P_3_epim"/>
</dbReference>
<feature type="binding site" evidence="10 13">
    <location>
        <position position="34"/>
    </location>
    <ligand>
        <name>a divalent metal cation</name>
        <dbReference type="ChEBI" id="CHEBI:60240"/>
    </ligand>
</feature>
<proteinExistence type="inferred from homology"/>
<organism evidence="15 16">
    <name type="scientific">Thermosulfidibacter takaii (strain DSM 17441 / JCM 13301 / NBRC 103674 / ABI70S6)</name>
    <dbReference type="NCBI Taxonomy" id="1298851"/>
    <lineage>
        <taxon>Bacteria</taxon>
        <taxon>Pseudomonadati</taxon>
        <taxon>Thermosulfidibacterota</taxon>
        <taxon>Thermosulfidibacteria</taxon>
        <taxon>Thermosulfidibacterales</taxon>
        <taxon>Thermosulfidibacteraceae</taxon>
    </lineage>
</organism>
<feature type="binding site" evidence="14">
    <location>
        <position position="176"/>
    </location>
    <ligand>
        <name>substrate</name>
    </ligand>
</feature>
<accession>A0A0S3QW77</accession>
<keyword evidence="10 11" id="KW-0119">Carbohydrate metabolism</keyword>
<evidence type="ECO:0000256" key="12">
    <source>
        <dbReference type="PIRSR" id="PIRSR001461-1"/>
    </source>
</evidence>
<dbReference type="NCBIfam" id="NF004076">
    <property type="entry name" value="PRK05581.1-4"/>
    <property type="match status" value="1"/>
</dbReference>
<feature type="binding site" evidence="10 14">
    <location>
        <begin position="141"/>
        <end position="144"/>
    </location>
    <ligand>
        <name>substrate</name>
    </ligand>
</feature>
<dbReference type="CDD" id="cd00429">
    <property type="entry name" value="RPE"/>
    <property type="match status" value="1"/>
</dbReference>
<evidence type="ECO:0000256" key="1">
    <source>
        <dbReference type="ARBA" id="ARBA00001782"/>
    </source>
</evidence>
<gene>
    <name evidence="10 15" type="primary">rpe</name>
    <name evidence="15" type="ORF">TST_1774</name>
</gene>
<keyword evidence="13" id="KW-0464">Manganese</keyword>
<comment type="catalytic activity">
    <reaction evidence="1 10 11">
        <text>D-ribulose 5-phosphate = D-xylulose 5-phosphate</text>
        <dbReference type="Rhea" id="RHEA:13677"/>
        <dbReference type="ChEBI" id="CHEBI:57737"/>
        <dbReference type="ChEBI" id="CHEBI:58121"/>
        <dbReference type="EC" id="5.1.3.1"/>
    </reaction>
</comment>
<dbReference type="RefSeq" id="WP_068550718.1">
    <property type="nucleotide sequence ID" value="NZ_AP013035.1"/>
</dbReference>
<dbReference type="PATRIC" id="fig|1298851.3.peg.1853"/>
<dbReference type="InterPro" id="IPR011060">
    <property type="entry name" value="RibuloseP-bd_barrel"/>
</dbReference>
<evidence type="ECO:0000256" key="6">
    <source>
        <dbReference type="ARBA" id="ARBA00009541"/>
    </source>
</evidence>
<dbReference type="OrthoDB" id="1645589at2"/>
<comment type="cofactor">
    <cofactor evidence="10 13">
        <name>a divalent metal cation</name>
        <dbReference type="ChEBI" id="CHEBI:60240"/>
    </cofactor>
    <text evidence="10 13">Binds 1 divalent metal cation per subunit.</text>
</comment>
<dbReference type="AlphaFoldDB" id="A0A0S3QW77"/>
<dbReference type="GO" id="GO:0004750">
    <property type="term" value="F:D-ribulose-phosphate 3-epimerase activity"/>
    <property type="evidence" value="ECO:0007669"/>
    <property type="project" value="UniProtKB-UniRule"/>
</dbReference>
<feature type="active site" description="Proton acceptor" evidence="10 12">
    <location>
        <position position="34"/>
    </location>
</feature>
<dbReference type="EMBL" id="AP013035">
    <property type="protein sequence ID" value="BAT72558.1"/>
    <property type="molecule type" value="Genomic_DNA"/>
</dbReference>
<feature type="binding site" evidence="10 14">
    <location>
        <begin position="196"/>
        <end position="197"/>
    </location>
    <ligand>
        <name>substrate</name>
    </ligand>
</feature>
<dbReference type="Gene3D" id="3.20.20.70">
    <property type="entry name" value="Aldolase class I"/>
    <property type="match status" value="1"/>
</dbReference>